<organism evidence="2 3">
    <name type="scientific">Breznakia pachnodae</name>
    <dbReference type="NCBI Taxonomy" id="265178"/>
    <lineage>
        <taxon>Bacteria</taxon>
        <taxon>Bacillati</taxon>
        <taxon>Bacillota</taxon>
        <taxon>Erysipelotrichia</taxon>
        <taxon>Erysipelotrichales</taxon>
        <taxon>Erysipelotrichaceae</taxon>
        <taxon>Breznakia</taxon>
    </lineage>
</organism>
<dbReference type="SUPFAM" id="SSF55486">
    <property type="entry name" value="Metalloproteases ('zincins'), catalytic domain"/>
    <property type="match status" value="1"/>
</dbReference>
<dbReference type="InterPro" id="IPR022038">
    <property type="entry name" value="Ig-like_bact"/>
</dbReference>
<evidence type="ECO:0000313" key="3">
    <source>
        <dbReference type="Proteomes" id="UP001230220"/>
    </source>
</evidence>
<name>A0ABU0E7N9_9FIRM</name>
<dbReference type="InterPro" id="IPR024079">
    <property type="entry name" value="MetalloPept_cat_dom_sf"/>
</dbReference>
<dbReference type="EMBL" id="JAUSUR010000008">
    <property type="protein sequence ID" value="MDQ0362926.1"/>
    <property type="molecule type" value="Genomic_DNA"/>
</dbReference>
<proteinExistence type="predicted"/>
<dbReference type="InterPro" id="IPR013783">
    <property type="entry name" value="Ig-like_fold"/>
</dbReference>
<dbReference type="RefSeq" id="WP_307411184.1">
    <property type="nucleotide sequence ID" value="NZ_JAUSUR010000008.1"/>
</dbReference>
<dbReference type="Proteomes" id="UP001230220">
    <property type="component" value="Unassembled WGS sequence"/>
</dbReference>
<evidence type="ECO:0000313" key="2">
    <source>
        <dbReference type="EMBL" id="MDQ0362926.1"/>
    </source>
</evidence>
<dbReference type="Gene3D" id="2.60.40.10">
    <property type="entry name" value="Immunoglobulins"/>
    <property type="match status" value="1"/>
</dbReference>
<keyword evidence="3" id="KW-1185">Reference proteome</keyword>
<dbReference type="Pfam" id="PF07523">
    <property type="entry name" value="Big_3"/>
    <property type="match status" value="1"/>
</dbReference>
<sequence>MKKKVGLRRFLIVLLVVGVFYGIVFSYDYFGLSNSVRAGSDTENRITLEMEYATEDTIETNINEYFKKDSQNVISLAQLDANNDSQNNLNRQFRVETVNRDSEMTNQQVQIAENIYVVDVKLNDTTPPVIEGKDVTIATGGEFNVDALEIHAYDSVDGDLDYEVSENNVDTATAGEYKVVVNATDWNDLKTQKSFTVTVQDSATQDQVVQGGGSGTSGYTSDYTYSGDQSAAATTQALDRNNLYVRGWKIIATDSRVSDATIQAYMNELANLPAMYNTSHFSTVTIDLSLPYPYLGMAYSDGRLWLQGQGYYSTTVLHEATHAYDYTMGFANDPELVSIFNAEKNNIPAKFSGNMRDDTYEWVANIVVYYYYDPATLKANAPRSYDYVVNKIL</sequence>
<accession>A0ABU0E7N9</accession>
<feature type="domain" description="Ig-like" evidence="1">
    <location>
        <begin position="132"/>
        <end position="199"/>
    </location>
</feature>
<evidence type="ECO:0000259" key="1">
    <source>
        <dbReference type="Pfam" id="PF07523"/>
    </source>
</evidence>
<gene>
    <name evidence="2" type="ORF">J2S15_003687</name>
</gene>
<reference evidence="2 3" key="1">
    <citation type="submission" date="2023-07" db="EMBL/GenBank/DDBJ databases">
        <title>Genomic Encyclopedia of Type Strains, Phase IV (KMG-IV): sequencing the most valuable type-strain genomes for metagenomic binning, comparative biology and taxonomic classification.</title>
        <authorList>
            <person name="Goeker M."/>
        </authorList>
    </citation>
    <scope>NUCLEOTIDE SEQUENCE [LARGE SCALE GENOMIC DNA]</scope>
    <source>
        <strain evidence="2 3">DSM 16784</strain>
    </source>
</reference>
<comment type="caution">
    <text evidence="2">The sequence shown here is derived from an EMBL/GenBank/DDBJ whole genome shotgun (WGS) entry which is preliminary data.</text>
</comment>
<protein>
    <recommendedName>
        <fullName evidence="1">Ig-like domain-containing protein</fullName>
    </recommendedName>
</protein>
<dbReference type="Gene3D" id="3.40.390.10">
    <property type="entry name" value="Collagenase (Catalytic Domain)"/>
    <property type="match status" value="1"/>
</dbReference>